<evidence type="ECO:0000256" key="1">
    <source>
        <dbReference type="SAM" id="MobiDB-lite"/>
    </source>
</evidence>
<name>A0AA88DCS6_FICCA</name>
<evidence type="ECO:0000313" key="3">
    <source>
        <dbReference type="Proteomes" id="UP001187192"/>
    </source>
</evidence>
<proteinExistence type="predicted"/>
<comment type="caution">
    <text evidence="2">The sequence shown here is derived from an EMBL/GenBank/DDBJ whole genome shotgun (WGS) entry which is preliminary data.</text>
</comment>
<reference evidence="2" key="1">
    <citation type="submission" date="2023-07" db="EMBL/GenBank/DDBJ databases">
        <title>draft genome sequence of fig (Ficus carica).</title>
        <authorList>
            <person name="Takahashi T."/>
            <person name="Nishimura K."/>
        </authorList>
    </citation>
    <scope>NUCLEOTIDE SEQUENCE</scope>
</reference>
<feature type="non-terminal residue" evidence="2">
    <location>
        <position position="129"/>
    </location>
</feature>
<dbReference type="Proteomes" id="UP001187192">
    <property type="component" value="Unassembled WGS sequence"/>
</dbReference>
<organism evidence="2 3">
    <name type="scientific">Ficus carica</name>
    <name type="common">Common fig</name>
    <dbReference type="NCBI Taxonomy" id="3494"/>
    <lineage>
        <taxon>Eukaryota</taxon>
        <taxon>Viridiplantae</taxon>
        <taxon>Streptophyta</taxon>
        <taxon>Embryophyta</taxon>
        <taxon>Tracheophyta</taxon>
        <taxon>Spermatophyta</taxon>
        <taxon>Magnoliopsida</taxon>
        <taxon>eudicotyledons</taxon>
        <taxon>Gunneridae</taxon>
        <taxon>Pentapetalae</taxon>
        <taxon>rosids</taxon>
        <taxon>fabids</taxon>
        <taxon>Rosales</taxon>
        <taxon>Moraceae</taxon>
        <taxon>Ficeae</taxon>
        <taxon>Ficus</taxon>
    </lineage>
</organism>
<gene>
    <name evidence="2" type="ORF">TIFTF001_023807</name>
</gene>
<dbReference type="EMBL" id="BTGU01000052">
    <property type="protein sequence ID" value="GMN54668.1"/>
    <property type="molecule type" value="Genomic_DNA"/>
</dbReference>
<sequence length="129" mass="13295">MSFGDSFLDFDAIKAWFEDNTNADMADGVKVDIGFNEADSCCKTGRQEHVSDGADLIGIGSKTIGDESGLTDCGSQDAGKVKGGECEMLESASCTIEDDMGKVSLVGMSGNSDGMDESGTKGDAKEGNG</sequence>
<protein>
    <submittedName>
        <fullName evidence="2">Uncharacterized protein</fullName>
    </submittedName>
</protein>
<dbReference type="AlphaFoldDB" id="A0AA88DCS6"/>
<feature type="compositionally biased region" description="Basic and acidic residues" evidence="1">
    <location>
        <begin position="118"/>
        <end position="129"/>
    </location>
</feature>
<evidence type="ECO:0000313" key="2">
    <source>
        <dbReference type="EMBL" id="GMN54668.1"/>
    </source>
</evidence>
<feature type="region of interest" description="Disordered" evidence="1">
    <location>
        <begin position="105"/>
        <end position="129"/>
    </location>
</feature>
<accession>A0AA88DCS6</accession>
<keyword evidence="3" id="KW-1185">Reference proteome</keyword>